<feature type="region of interest" description="Disordered" evidence="5">
    <location>
        <begin position="1"/>
        <end position="70"/>
    </location>
</feature>
<gene>
    <name evidence="7" type="ORF">B0H16DRAFT_1396572</name>
</gene>
<dbReference type="PANTHER" id="PTHR11850">
    <property type="entry name" value="HOMEOBOX PROTEIN TRANSCRIPTION FACTORS"/>
    <property type="match status" value="1"/>
</dbReference>
<keyword evidence="8" id="KW-1185">Reference proteome</keyword>
<feature type="compositionally biased region" description="Polar residues" evidence="5">
    <location>
        <begin position="110"/>
        <end position="125"/>
    </location>
</feature>
<evidence type="ECO:0000256" key="4">
    <source>
        <dbReference type="ARBA" id="ARBA00023242"/>
    </source>
</evidence>
<dbReference type="InterPro" id="IPR009057">
    <property type="entry name" value="Homeodomain-like_sf"/>
</dbReference>
<evidence type="ECO:0000256" key="3">
    <source>
        <dbReference type="ARBA" id="ARBA00023155"/>
    </source>
</evidence>
<dbReference type="GO" id="GO:0003677">
    <property type="term" value="F:DNA binding"/>
    <property type="evidence" value="ECO:0007669"/>
    <property type="project" value="UniProtKB-KW"/>
</dbReference>
<evidence type="ECO:0000256" key="1">
    <source>
        <dbReference type="ARBA" id="ARBA00005800"/>
    </source>
</evidence>
<dbReference type="InterPro" id="IPR050224">
    <property type="entry name" value="TALE_homeobox"/>
</dbReference>
<keyword evidence="2" id="KW-0238">DNA-binding</keyword>
<organism evidence="7 8">
    <name type="scientific">Mycena metata</name>
    <dbReference type="NCBI Taxonomy" id="1033252"/>
    <lineage>
        <taxon>Eukaryota</taxon>
        <taxon>Fungi</taxon>
        <taxon>Dikarya</taxon>
        <taxon>Basidiomycota</taxon>
        <taxon>Agaricomycotina</taxon>
        <taxon>Agaricomycetes</taxon>
        <taxon>Agaricomycetidae</taxon>
        <taxon>Agaricales</taxon>
        <taxon>Marasmiineae</taxon>
        <taxon>Mycenaceae</taxon>
        <taxon>Mycena</taxon>
    </lineage>
</organism>
<dbReference type="InterPro" id="IPR008422">
    <property type="entry name" value="KN_HD"/>
</dbReference>
<feature type="compositionally biased region" description="Low complexity" evidence="5">
    <location>
        <begin position="8"/>
        <end position="21"/>
    </location>
</feature>
<evidence type="ECO:0000259" key="6">
    <source>
        <dbReference type="Pfam" id="PF05920"/>
    </source>
</evidence>
<dbReference type="Gene3D" id="1.10.10.60">
    <property type="entry name" value="Homeodomain-like"/>
    <property type="match status" value="1"/>
</dbReference>
<evidence type="ECO:0000256" key="5">
    <source>
        <dbReference type="SAM" id="MobiDB-lite"/>
    </source>
</evidence>
<feature type="region of interest" description="Disordered" evidence="5">
    <location>
        <begin position="154"/>
        <end position="179"/>
    </location>
</feature>
<dbReference type="Pfam" id="PF05920">
    <property type="entry name" value="Homeobox_KN"/>
    <property type="match status" value="1"/>
</dbReference>
<keyword evidence="3" id="KW-0371">Homeobox</keyword>
<dbReference type="Proteomes" id="UP001215598">
    <property type="component" value="Unassembled WGS sequence"/>
</dbReference>
<reference evidence="7" key="1">
    <citation type="submission" date="2023-03" db="EMBL/GenBank/DDBJ databases">
        <title>Massive genome expansion in bonnet fungi (Mycena s.s.) driven by repeated elements and novel gene families across ecological guilds.</title>
        <authorList>
            <consortium name="Lawrence Berkeley National Laboratory"/>
            <person name="Harder C.B."/>
            <person name="Miyauchi S."/>
            <person name="Viragh M."/>
            <person name="Kuo A."/>
            <person name="Thoen E."/>
            <person name="Andreopoulos B."/>
            <person name="Lu D."/>
            <person name="Skrede I."/>
            <person name="Drula E."/>
            <person name="Henrissat B."/>
            <person name="Morin E."/>
            <person name="Kohler A."/>
            <person name="Barry K."/>
            <person name="LaButti K."/>
            <person name="Morin E."/>
            <person name="Salamov A."/>
            <person name="Lipzen A."/>
            <person name="Mereny Z."/>
            <person name="Hegedus B."/>
            <person name="Baldrian P."/>
            <person name="Stursova M."/>
            <person name="Weitz H."/>
            <person name="Taylor A."/>
            <person name="Grigoriev I.V."/>
            <person name="Nagy L.G."/>
            <person name="Martin F."/>
            <person name="Kauserud H."/>
        </authorList>
    </citation>
    <scope>NUCLEOTIDE SEQUENCE</scope>
    <source>
        <strain evidence="7">CBHHK182m</strain>
    </source>
</reference>
<feature type="compositionally biased region" description="Polar residues" evidence="5">
    <location>
        <begin position="157"/>
        <end position="178"/>
    </location>
</feature>
<evidence type="ECO:0000256" key="2">
    <source>
        <dbReference type="ARBA" id="ARBA00023125"/>
    </source>
</evidence>
<dbReference type="GO" id="GO:0006355">
    <property type="term" value="P:regulation of DNA-templated transcription"/>
    <property type="evidence" value="ECO:0007669"/>
    <property type="project" value="InterPro"/>
</dbReference>
<comment type="similarity">
    <text evidence="1">Belongs to the TALE/M-ATYP homeobox family.</text>
</comment>
<feature type="non-terminal residue" evidence="7">
    <location>
        <position position="309"/>
    </location>
</feature>
<accession>A0AAD7GMQ5</accession>
<dbReference type="SUPFAM" id="SSF46689">
    <property type="entry name" value="Homeodomain-like"/>
    <property type="match status" value="1"/>
</dbReference>
<evidence type="ECO:0000313" key="8">
    <source>
        <dbReference type="Proteomes" id="UP001215598"/>
    </source>
</evidence>
<sequence length="309" mass="34209">MYDSRRMSTSAASANTESSISRGTKRAMSPNDWPQPKKIRSLDQSNQAVVSSGGSNPSEEKDSREQLKVSLPPIFATFDDSYRASRPASRPELDLESRIRRAASRFFPSFPSTNEKSGRPTLSHSNFDDADYGHSALLPRSNFDNAHYSRRARLSPYSGSDHPTASGLPSSTQGQLSMASPAVRYESDGFAMPILSDSTLDTAANRRSLSAPGMKSEWAFPASDIQQYPVTLTSRNRDKLPKETADFLDAWLHRHSDDPYASEEETKRLSYATGLSVSQVSAYLHTNRTQHTLPALDNRAEHPKETADF</sequence>
<feature type="domain" description="KN homeodomain" evidence="6">
    <location>
        <begin position="251"/>
        <end position="288"/>
    </location>
</feature>
<dbReference type="AlphaFoldDB" id="A0AAD7GMQ5"/>
<feature type="region of interest" description="Disordered" evidence="5">
    <location>
        <begin position="106"/>
        <end position="126"/>
    </location>
</feature>
<feature type="compositionally biased region" description="Polar residues" evidence="5">
    <location>
        <begin position="42"/>
        <end position="57"/>
    </location>
</feature>
<dbReference type="EMBL" id="JARKIB010000593">
    <property type="protein sequence ID" value="KAJ7698236.1"/>
    <property type="molecule type" value="Genomic_DNA"/>
</dbReference>
<keyword evidence="4" id="KW-0539">Nucleus</keyword>
<protein>
    <recommendedName>
        <fullName evidence="6">KN homeodomain domain-containing protein</fullName>
    </recommendedName>
</protein>
<evidence type="ECO:0000313" key="7">
    <source>
        <dbReference type="EMBL" id="KAJ7698236.1"/>
    </source>
</evidence>
<comment type="caution">
    <text evidence="7">The sequence shown here is derived from an EMBL/GenBank/DDBJ whole genome shotgun (WGS) entry which is preliminary data.</text>
</comment>
<proteinExistence type="inferred from homology"/>
<name>A0AAD7GMQ5_9AGAR</name>
<feature type="compositionally biased region" description="Basic and acidic residues" evidence="5">
    <location>
        <begin position="58"/>
        <end position="67"/>
    </location>
</feature>